<keyword evidence="4" id="KW-1185">Reference proteome</keyword>
<sequence length="127" mass="14343">MLELMGENLTPNLKVWFGDVEAETMFRCEESMLCVVPDISAFRSGWQWVRGPTQVPISLVRSDGVIYATRLTFTYTPEPGPRPHCPQAQEVLQRGGGSSNAVNPMGLGYDNQHMHHQQQPQQHHQPM</sequence>
<dbReference type="FunFam" id="2.60.40.10:FF:000074">
    <property type="entry name" value="Recombining binding protein suppressor of hairless, putative"/>
    <property type="match status" value="1"/>
</dbReference>
<accession>A0A164I3H5</accession>
<dbReference type="Proteomes" id="UP000076858">
    <property type="component" value="Unassembled WGS sequence"/>
</dbReference>
<comment type="caution">
    <text evidence="3">The sequence shown here is derived from an EMBL/GenBank/DDBJ whole genome shotgun (WGS) entry which is preliminary data.</text>
</comment>
<feature type="domain" description="RBP-Jkappa IPT" evidence="2">
    <location>
        <begin position="1"/>
        <end position="75"/>
    </location>
</feature>
<name>A0A164I3H5_9CRUS</name>
<dbReference type="InterPro" id="IPR040159">
    <property type="entry name" value="CLS_fam"/>
</dbReference>
<dbReference type="Pfam" id="PF20144">
    <property type="entry name" value="TIG_SUH"/>
    <property type="match status" value="1"/>
</dbReference>
<reference evidence="3 4" key="1">
    <citation type="submission" date="2016-03" db="EMBL/GenBank/DDBJ databases">
        <title>EvidentialGene: Evidence-directed Construction of Genes on Genomes.</title>
        <authorList>
            <person name="Gilbert D.G."/>
            <person name="Choi J.-H."/>
            <person name="Mockaitis K."/>
            <person name="Colbourne J."/>
            <person name="Pfrender M."/>
        </authorList>
    </citation>
    <scope>NUCLEOTIDE SEQUENCE [LARGE SCALE GENOMIC DNA]</scope>
    <source>
        <strain evidence="3 4">Xinb3</strain>
        <tissue evidence="3">Complete organism</tissue>
    </source>
</reference>
<dbReference type="EMBL" id="LRGB01008359">
    <property type="protein sequence ID" value="KZS00838.1"/>
    <property type="molecule type" value="Genomic_DNA"/>
</dbReference>
<evidence type="ECO:0000313" key="4">
    <source>
        <dbReference type="Proteomes" id="UP000076858"/>
    </source>
</evidence>
<protein>
    <submittedName>
        <fullName evidence="3">Recombining binding protein suppressor of hairless</fullName>
    </submittedName>
</protein>
<dbReference type="AlphaFoldDB" id="A0A164I3H5"/>
<evidence type="ECO:0000313" key="3">
    <source>
        <dbReference type="EMBL" id="KZS00838.1"/>
    </source>
</evidence>
<dbReference type="SUPFAM" id="SSF81296">
    <property type="entry name" value="E set domains"/>
    <property type="match status" value="1"/>
</dbReference>
<evidence type="ECO:0000259" key="2">
    <source>
        <dbReference type="Pfam" id="PF20144"/>
    </source>
</evidence>
<dbReference type="InterPro" id="IPR038007">
    <property type="entry name" value="RBP-Jkappa_IPT"/>
</dbReference>
<evidence type="ECO:0000256" key="1">
    <source>
        <dbReference type="SAM" id="MobiDB-lite"/>
    </source>
</evidence>
<proteinExistence type="predicted"/>
<dbReference type="STRING" id="35525.A0A164I3H5"/>
<dbReference type="Gene3D" id="2.60.40.10">
    <property type="entry name" value="Immunoglobulins"/>
    <property type="match status" value="1"/>
</dbReference>
<dbReference type="GO" id="GO:0003677">
    <property type="term" value="F:DNA binding"/>
    <property type="evidence" value="ECO:0007669"/>
    <property type="project" value="InterPro"/>
</dbReference>
<dbReference type="PANTHER" id="PTHR10665">
    <property type="entry name" value="RECOMBINING BINDING PROTEIN SUPPRESSOR OF HAIRLESS"/>
    <property type="match status" value="1"/>
</dbReference>
<dbReference type="InterPro" id="IPR014756">
    <property type="entry name" value="Ig_E-set"/>
</dbReference>
<dbReference type="OrthoDB" id="5600360at2759"/>
<feature type="compositionally biased region" description="Low complexity" evidence="1">
    <location>
        <begin position="117"/>
        <end position="127"/>
    </location>
</feature>
<organism evidence="3 4">
    <name type="scientific">Daphnia magna</name>
    <dbReference type="NCBI Taxonomy" id="35525"/>
    <lineage>
        <taxon>Eukaryota</taxon>
        <taxon>Metazoa</taxon>
        <taxon>Ecdysozoa</taxon>
        <taxon>Arthropoda</taxon>
        <taxon>Crustacea</taxon>
        <taxon>Branchiopoda</taxon>
        <taxon>Diplostraca</taxon>
        <taxon>Cladocera</taxon>
        <taxon>Anomopoda</taxon>
        <taxon>Daphniidae</taxon>
        <taxon>Daphnia</taxon>
    </lineage>
</organism>
<dbReference type="InterPro" id="IPR013783">
    <property type="entry name" value="Ig-like_fold"/>
</dbReference>
<feature type="region of interest" description="Disordered" evidence="1">
    <location>
        <begin position="107"/>
        <end position="127"/>
    </location>
</feature>
<dbReference type="GO" id="GO:0001228">
    <property type="term" value="F:DNA-binding transcription activator activity, RNA polymerase II-specific"/>
    <property type="evidence" value="ECO:0007669"/>
    <property type="project" value="InterPro"/>
</dbReference>
<gene>
    <name evidence="3" type="ORF">APZ42_002704</name>
</gene>